<keyword evidence="4 5" id="KW-0472">Membrane</keyword>
<sequence>MTMPDTASDAAAASTWTVLRAPHVPRLLSASLIGRLPTGMVPLALVLVVRHHGGDYRLAGMLTALYAVGAAVGGPVMGRFIDRTRQPPLLLGGAITSGAALATLMVLDPVGSPGLAAVAAVVAGAATPQLEPCLRVLWEHVLHGERAVRAAFAVDAATQELIFVCGPLLVLGATHLLGSSGGLLTAAVICLAGTVGFATASPARSWRAARPGSRHWAGPLRSGRLVRLFAALVCVGAAIGVFTVATPGYVDAEGSLGAASWLIALNAVGALLGGVLYAAAPVARREDRRLLFLLVLLTIGYLPLTLTPALPGMAPLAVASGLALPAVLASAFALVARLAPEGTLTEAHAWMITSFGAGNAGGSALAGMLVDLVSPTAAFASAAVCGAAAAILSLSPRRPPRPVDSAA</sequence>
<dbReference type="Proteomes" id="UP001210169">
    <property type="component" value="Chromosome"/>
</dbReference>
<dbReference type="PANTHER" id="PTHR23542:SF1">
    <property type="entry name" value="MAJOR FACILITATOR SUPERFAMILY (MFS) PROFILE DOMAIN-CONTAINING PROTEIN"/>
    <property type="match status" value="1"/>
</dbReference>
<feature type="transmembrane region" description="Helical" evidence="5">
    <location>
        <begin position="27"/>
        <end position="50"/>
    </location>
</feature>
<name>A0ABY7IW52_STRNI</name>
<dbReference type="Pfam" id="PF07690">
    <property type="entry name" value="MFS_1"/>
    <property type="match status" value="1"/>
</dbReference>
<comment type="subcellular location">
    <subcellularLocation>
        <location evidence="1">Cell membrane</location>
        <topology evidence="1">Multi-pass membrane protein</topology>
    </subcellularLocation>
</comment>
<dbReference type="Gene3D" id="1.20.1250.20">
    <property type="entry name" value="MFS general substrate transporter like domains"/>
    <property type="match status" value="1"/>
</dbReference>
<evidence type="ECO:0000256" key="3">
    <source>
        <dbReference type="ARBA" id="ARBA00022989"/>
    </source>
</evidence>
<feature type="transmembrane region" description="Helical" evidence="5">
    <location>
        <begin position="225"/>
        <end position="246"/>
    </location>
</feature>
<dbReference type="InterPro" id="IPR020846">
    <property type="entry name" value="MFS_dom"/>
</dbReference>
<keyword evidence="3 5" id="KW-1133">Transmembrane helix</keyword>
<feature type="transmembrane region" description="Helical" evidence="5">
    <location>
        <begin position="56"/>
        <end position="77"/>
    </location>
</feature>
<evidence type="ECO:0000313" key="7">
    <source>
        <dbReference type="EMBL" id="WAU02164.1"/>
    </source>
</evidence>
<keyword evidence="8" id="KW-1185">Reference proteome</keyword>
<keyword evidence="2 5" id="KW-0812">Transmembrane</keyword>
<accession>A0ABY7IW52</accession>
<protein>
    <submittedName>
        <fullName evidence="7">MFS transporter</fullName>
    </submittedName>
</protein>
<feature type="transmembrane region" description="Helical" evidence="5">
    <location>
        <begin position="89"/>
        <end position="107"/>
    </location>
</feature>
<dbReference type="InterPro" id="IPR036259">
    <property type="entry name" value="MFS_trans_sf"/>
</dbReference>
<dbReference type="PANTHER" id="PTHR23542">
    <property type="match status" value="1"/>
</dbReference>
<organism evidence="7 8">
    <name type="scientific">Streptomyces nigrescens</name>
    <dbReference type="NCBI Taxonomy" id="1920"/>
    <lineage>
        <taxon>Bacteria</taxon>
        <taxon>Bacillati</taxon>
        <taxon>Actinomycetota</taxon>
        <taxon>Actinomycetes</taxon>
        <taxon>Kitasatosporales</taxon>
        <taxon>Streptomycetaceae</taxon>
        <taxon>Streptomyces</taxon>
    </lineage>
</organism>
<dbReference type="PROSITE" id="PS50850">
    <property type="entry name" value="MFS"/>
    <property type="match status" value="1"/>
</dbReference>
<evidence type="ECO:0000313" key="8">
    <source>
        <dbReference type="Proteomes" id="UP001210169"/>
    </source>
</evidence>
<feature type="transmembrane region" description="Helical" evidence="5">
    <location>
        <begin position="290"/>
        <end position="310"/>
    </location>
</feature>
<reference evidence="7 8" key="1">
    <citation type="submission" date="2022-12" db="EMBL/GenBank/DDBJ databases">
        <authorList>
            <person name="Ruckert C."/>
            <person name="Busche T."/>
            <person name="Kalinowski J."/>
            <person name="Wittmann C."/>
        </authorList>
    </citation>
    <scope>NUCLEOTIDE SEQUENCE [LARGE SCALE GENOMIC DNA]</scope>
    <source>
        <strain evidence="7 8">DSM 40276</strain>
    </source>
</reference>
<dbReference type="InterPro" id="IPR011701">
    <property type="entry name" value="MFS"/>
</dbReference>
<dbReference type="RefSeq" id="WP_266449448.1">
    <property type="nucleotide sequence ID" value="NZ_CP114203.1"/>
</dbReference>
<evidence type="ECO:0000256" key="5">
    <source>
        <dbReference type="SAM" id="Phobius"/>
    </source>
</evidence>
<feature type="transmembrane region" description="Helical" evidence="5">
    <location>
        <begin position="183"/>
        <end position="204"/>
    </location>
</feature>
<dbReference type="EMBL" id="CP114203">
    <property type="protein sequence ID" value="WAU02164.1"/>
    <property type="molecule type" value="Genomic_DNA"/>
</dbReference>
<proteinExistence type="predicted"/>
<feature type="transmembrane region" description="Helical" evidence="5">
    <location>
        <begin position="258"/>
        <end position="278"/>
    </location>
</feature>
<feature type="domain" description="Major facilitator superfamily (MFS) profile" evidence="6">
    <location>
        <begin position="224"/>
        <end position="407"/>
    </location>
</feature>
<dbReference type="GeneID" id="301329354"/>
<feature type="transmembrane region" description="Helical" evidence="5">
    <location>
        <begin position="376"/>
        <end position="394"/>
    </location>
</feature>
<feature type="transmembrane region" description="Helical" evidence="5">
    <location>
        <begin position="316"/>
        <end position="336"/>
    </location>
</feature>
<evidence type="ECO:0000256" key="1">
    <source>
        <dbReference type="ARBA" id="ARBA00004651"/>
    </source>
</evidence>
<evidence type="ECO:0000259" key="6">
    <source>
        <dbReference type="PROSITE" id="PS50850"/>
    </source>
</evidence>
<feature type="transmembrane region" description="Helical" evidence="5">
    <location>
        <begin position="348"/>
        <end position="370"/>
    </location>
</feature>
<gene>
    <name evidence="7" type="ORF">STRNI_000136</name>
</gene>
<dbReference type="SUPFAM" id="SSF103473">
    <property type="entry name" value="MFS general substrate transporter"/>
    <property type="match status" value="1"/>
</dbReference>
<evidence type="ECO:0000256" key="4">
    <source>
        <dbReference type="ARBA" id="ARBA00023136"/>
    </source>
</evidence>
<evidence type="ECO:0000256" key="2">
    <source>
        <dbReference type="ARBA" id="ARBA00022692"/>
    </source>
</evidence>